<comment type="function">
    <text evidence="9">Condenses 4-methyl-5-(beta-hydroxyethyl)thiazole monophosphate (THZ-P) and 2-methyl-4-amino-5-hydroxymethyl pyrimidine pyrophosphate (HMP-PP) to form thiamine monophosphate (TMP).</text>
</comment>
<feature type="binding site" evidence="9">
    <location>
        <position position="116"/>
    </location>
    <ligand>
        <name>4-amino-2-methyl-5-(diphosphooxymethyl)pyrimidine</name>
        <dbReference type="ChEBI" id="CHEBI:57841"/>
    </ligand>
</feature>
<sequence>MGRMTDSDSPPCRLYLITPPRLDDLDGFAEQLTEALDGGDVACLQIRLKEADDDTVRRAVDRLRPLAQDREVAVILNDRPDLAAETGCDGVHVGQDDTPCAQARRLVGAEAIVGVTCHDSRHLALLAGEAGADYVAFGAFFPTATKDAPTHAEPDLLAWWSAMTVLPSVAIGGITVDNAAPLIAAGADFLAVSNGVWGHPEGPRAAVKAFNDLIAATPR</sequence>
<comment type="pathway">
    <text evidence="1 9 11">Cofactor biosynthesis; thiamine diphosphate biosynthesis; thiamine phosphate from 4-amino-2-methyl-5-diphosphomethylpyrimidine and 4-methyl-5-(2-phosphoethyl)-thiazole: step 1/1.</text>
</comment>
<reference evidence="14" key="1">
    <citation type="submission" date="2016-10" db="EMBL/GenBank/DDBJ databases">
        <authorList>
            <person name="Varghese N."/>
            <person name="Submissions S."/>
        </authorList>
    </citation>
    <scope>NUCLEOTIDE SEQUENCE [LARGE SCALE GENOMIC DNA]</scope>
    <source>
        <strain evidence="14">930I</strain>
    </source>
</reference>
<dbReference type="Gene3D" id="3.20.20.70">
    <property type="entry name" value="Aldolase class I"/>
    <property type="match status" value="1"/>
</dbReference>
<comment type="catalytic activity">
    <reaction evidence="6 9 10">
        <text>4-methyl-5-(2-phosphooxyethyl)-thiazole + 4-amino-2-methyl-5-(diphosphooxymethyl)pyrimidine + H(+) = thiamine phosphate + diphosphate</text>
        <dbReference type="Rhea" id="RHEA:22328"/>
        <dbReference type="ChEBI" id="CHEBI:15378"/>
        <dbReference type="ChEBI" id="CHEBI:33019"/>
        <dbReference type="ChEBI" id="CHEBI:37575"/>
        <dbReference type="ChEBI" id="CHEBI:57841"/>
        <dbReference type="ChEBI" id="CHEBI:58296"/>
        <dbReference type="EC" id="2.5.1.3"/>
    </reaction>
</comment>
<keyword evidence="5 9" id="KW-0784">Thiamine biosynthesis</keyword>
<comment type="similarity">
    <text evidence="9 10">Belongs to the thiamine-phosphate synthase family.</text>
</comment>
<feature type="binding site" evidence="9">
    <location>
        <position position="77"/>
    </location>
    <ligand>
        <name>4-amino-2-methyl-5-(diphosphooxymethyl)pyrimidine</name>
        <dbReference type="ChEBI" id="CHEBI:57841"/>
    </ligand>
</feature>
<evidence type="ECO:0000256" key="8">
    <source>
        <dbReference type="ARBA" id="ARBA00047883"/>
    </source>
</evidence>
<keyword evidence="3 9" id="KW-0479">Metal-binding</keyword>
<protein>
    <recommendedName>
        <fullName evidence="9">Thiamine-phosphate synthase</fullName>
        <shortName evidence="9">TP synthase</shortName>
        <shortName evidence="9">TPS</shortName>
        <ecNumber evidence="9">2.5.1.3</ecNumber>
    </recommendedName>
    <alternativeName>
        <fullName evidence="9">Thiamine-phosphate pyrophosphorylase</fullName>
        <shortName evidence="9">TMP pyrophosphorylase</shortName>
        <shortName evidence="9">TMP-PPase</shortName>
    </alternativeName>
</protein>
<keyword evidence="2 9" id="KW-0808">Transferase</keyword>
<evidence type="ECO:0000256" key="9">
    <source>
        <dbReference type="HAMAP-Rule" id="MF_00097"/>
    </source>
</evidence>
<feature type="binding site" evidence="9">
    <location>
        <position position="146"/>
    </location>
    <ligand>
        <name>4-amino-2-methyl-5-(diphosphooxymethyl)pyrimidine</name>
        <dbReference type="ChEBI" id="CHEBI:57841"/>
    </ligand>
</feature>
<dbReference type="GO" id="GO:0004789">
    <property type="term" value="F:thiamine-phosphate diphosphorylase activity"/>
    <property type="evidence" value="ECO:0007669"/>
    <property type="project" value="UniProtKB-UniRule"/>
</dbReference>
<comment type="cofactor">
    <cofactor evidence="9">
        <name>Mg(2+)</name>
        <dbReference type="ChEBI" id="CHEBI:18420"/>
    </cofactor>
    <text evidence="9">Binds 1 Mg(2+) ion per subunit.</text>
</comment>
<evidence type="ECO:0000256" key="6">
    <source>
        <dbReference type="ARBA" id="ARBA00047334"/>
    </source>
</evidence>
<name>A0A1G8EUK5_9PROT</name>
<dbReference type="GO" id="GO:0009229">
    <property type="term" value="P:thiamine diphosphate biosynthetic process"/>
    <property type="evidence" value="ECO:0007669"/>
    <property type="project" value="UniProtKB-UniRule"/>
</dbReference>
<dbReference type="SUPFAM" id="SSF51391">
    <property type="entry name" value="Thiamin phosphate synthase"/>
    <property type="match status" value="1"/>
</dbReference>
<dbReference type="EMBL" id="FNCV01000011">
    <property type="protein sequence ID" value="SDH73573.1"/>
    <property type="molecule type" value="Genomic_DNA"/>
</dbReference>
<comment type="catalytic activity">
    <reaction evidence="8 9 10">
        <text>2-[(2R,5Z)-2-carboxy-4-methylthiazol-5(2H)-ylidene]ethyl phosphate + 4-amino-2-methyl-5-(diphosphooxymethyl)pyrimidine + 2 H(+) = thiamine phosphate + CO2 + diphosphate</text>
        <dbReference type="Rhea" id="RHEA:47844"/>
        <dbReference type="ChEBI" id="CHEBI:15378"/>
        <dbReference type="ChEBI" id="CHEBI:16526"/>
        <dbReference type="ChEBI" id="CHEBI:33019"/>
        <dbReference type="ChEBI" id="CHEBI:37575"/>
        <dbReference type="ChEBI" id="CHEBI:57841"/>
        <dbReference type="ChEBI" id="CHEBI:62899"/>
        <dbReference type="EC" id="2.5.1.3"/>
    </reaction>
</comment>
<evidence type="ECO:0000256" key="4">
    <source>
        <dbReference type="ARBA" id="ARBA00022842"/>
    </source>
</evidence>
<evidence type="ECO:0000256" key="10">
    <source>
        <dbReference type="RuleBase" id="RU003826"/>
    </source>
</evidence>
<comment type="catalytic activity">
    <reaction evidence="7 9 10">
        <text>2-(2-carboxy-4-methylthiazol-5-yl)ethyl phosphate + 4-amino-2-methyl-5-(diphosphooxymethyl)pyrimidine + 2 H(+) = thiamine phosphate + CO2 + diphosphate</text>
        <dbReference type="Rhea" id="RHEA:47848"/>
        <dbReference type="ChEBI" id="CHEBI:15378"/>
        <dbReference type="ChEBI" id="CHEBI:16526"/>
        <dbReference type="ChEBI" id="CHEBI:33019"/>
        <dbReference type="ChEBI" id="CHEBI:37575"/>
        <dbReference type="ChEBI" id="CHEBI:57841"/>
        <dbReference type="ChEBI" id="CHEBI:62890"/>
        <dbReference type="EC" id="2.5.1.3"/>
    </reaction>
</comment>
<evidence type="ECO:0000256" key="5">
    <source>
        <dbReference type="ARBA" id="ARBA00022977"/>
    </source>
</evidence>
<dbReference type="InterPro" id="IPR013785">
    <property type="entry name" value="Aldolase_TIM"/>
</dbReference>
<evidence type="ECO:0000256" key="3">
    <source>
        <dbReference type="ARBA" id="ARBA00022723"/>
    </source>
</evidence>
<dbReference type="PANTHER" id="PTHR20857">
    <property type="entry name" value="THIAMINE-PHOSPHATE PYROPHOSPHORYLASE"/>
    <property type="match status" value="1"/>
</dbReference>
<evidence type="ECO:0000259" key="12">
    <source>
        <dbReference type="Pfam" id="PF02581"/>
    </source>
</evidence>
<accession>A0A1G8EUK5</accession>
<keyword evidence="14" id="KW-1185">Reference proteome</keyword>
<feature type="binding site" evidence="9">
    <location>
        <position position="97"/>
    </location>
    <ligand>
        <name>Mg(2+)</name>
        <dbReference type="ChEBI" id="CHEBI:18420"/>
    </ligand>
</feature>
<feature type="binding site" evidence="9">
    <location>
        <begin position="45"/>
        <end position="49"/>
    </location>
    <ligand>
        <name>4-amino-2-methyl-5-(diphosphooxymethyl)pyrimidine</name>
        <dbReference type="ChEBI" id="CHEBI:57841"/>
    </ligand>
</feature>
<dbReference type="InterPro" id="IPR022998">
    <property type="entry name" value="ThiamineP_synth_TenI"/>
</dbReference>
<dbReference type="GO" id="GO:0009228">
    <property type="term" value="P:thiamine biosynthetic process"/>
    <property type="evidence" value="ECO:0007669"/>
    <property type="project" value="UniProtKB-KW"/>
</dbReference>
<evidence type="ECO:0000256" key="7">
    <source>
        <dbReference type="ARBA" id="ARBA00047851"/>
    </source>
</evidence>
<dbReference type="InterPro" id="IPR036206">
    <property type="entry name" value="ThiamineP_synth_sf"/>
</dbReference>
<dbReference type="GO" id="GO:0000287">
    <property type="term" value="F:magnesium ion binding"/>
    <property type="evidence" value="ECO:0007669"/>
    <property type="project" value="UniProtKB-UniRule"/>
</dbReference>
<dbReference type="GO" id="GO:0005737">
    <property type="term" value="C:cytoplasm"/>
    <property type="evidence" value="ECO:0007669"/>
    <property type="project" value="TreeGrafter"/>
</dbReference>
<feature type="binding site" evidence="9">
    <location>
        <position position="78"/>
    </location>
    <ligand>
        <name>Mg(2+)</name>
        <dbReference type="ChEBI" id="CHEBI:18420"/>
    </ligand>
</feature>
<proteinExistence type="inferred from homology"/>
<organism evidence="13 14">
    <name type="scientific">Roseospirillum parvum</name>
    <dbReference type="NCBI Taxonomy" id="83401"/>
    <lineage>
        <taxon>Bacteria</taxon>
        <taxon>Pseudomonadati</taxon>
        <taxon>Pseudomonadota</taxon>
        <taxon>Alphaproteobacteria</taxon>
        <taxon>Rhodospirillales</taxon>
        <taxon>Rhodospirillaceae</taxon>
        <taxon>Roseospirillum</taxon>
    </lineage>
</organism>
<evidence type="ECO:0000256" key="2">
    <source>
        <dbReference type="ARBA" id="ARBA00022679"/>
    </source>
</evidence>
<feature type="binding site" evidence="9">
    <location>
        <begin position="143"/>
        <end position="145"/>
    </location>
    <ligand>
        <name>2-[(2R,5Z)-2-carboxy-4-methylthiazol-5(2H)-ylidene]ethyl phosphate</name>
        <dbReference type="ChEBI" id="CHEBI:62899"/>
    </ligand>
</feature>
<dbReference type="NCBIfam" id="TIGR00693">
    <property type="entry name" value="thiE"/>
    <property type="match status" value="1"/>
</dbReference>
<keyword evidence="4 9" id="KW-0460">Magnesium</keyword>
<dbReference type="InterPro" id="IPR034291">
    <property type="entry name" value="TMP_synthase"/>
</dbReference>
<dbReference type="CDD" id="cd00564">
    <property type="entry name" value="TMP_TenI"/>
    <property type="match status" value="1"/>
</dbReference>
<dbReference type="Proteomes" id="UP000217076">
    <property type="component" value="Unassembled WGS sequence"/>
</dbReference>
<dbReference type="Pfam" id="PF02581">
    <property type="entry name" value="TMP-TENI"/>
    <property type="match status" value="1"/>
</dbReference>
<dbReference type="UniPathway" id="UPA00060">
    <property type="reaction ID" value="UER00141"/>
</dbReference>
<evidence type="ECO:0000313" key="14">
    <source>
        <dbReference type="Proteomes" id="UP000217076"/>
    </source>
</evidence>
<dbReference type="STRING" id="83401.SAMN05421742_11144"/>
<dbReference type="PANTHER" id="PTHR20857:SF15">
    <property type="entry name" value="THIAMINE-PHOSPHATE SYNTHASE"/>
    <property type="match status" value="1"/>
</dbReference>
<dbReference type="EC" id="2.5.1.3" evidence="9"/>
<dbReference type="AlphaFoldDB" id="A0A1G8EUK5"/>
<gene>
    <name evidence="9" type="primary">thiE</name>
    <name evidence="13" type="ORF">SAMN05421742_11144</name>
</gene>
<dbReference type="HAMAP" id="MF_00097">
    <property type="entry name" value="TMP_synthase"/>
    <property type="match status" value="1"/>
</dbReference>
<evidence type="ECO:0000313" key="13">
    <source>
        <dbReference type="EMBL" id="SDH73573.1"/>
    </source>
</evidence>
<evidence type="ECO:0000256" key="1">
    <source>
        <dbReference type="ARBA" id="ARBA00005165"/>
    </source>
</evidence>
<evidence type="ECO:0000256" key="11">
    <source>
        <dbReference type="RuleBase" id="RU004253"/>
    </source>
</evidence>
<comment type="caution">
    <text evidence="9">Lacks conserved residue(s) required for the propagation of feature annotation.</text>
</comment>
<feature type="binding site" evidence="9">
    <location>
        <position position="173"/>
    </location>
    <ligand>
        <name>2-[(2R,5Z)-2-carboxy-4-methylthiazol-5(2H)-ylidene]ethyl phosphate</name>
        <dbReference type="ChEBI" id="CHEBI:62899"/>
    </ligand>
</feature>
<feature type="domain" description="Thiamine phosphate synthase/TenI" evidence="12">
    <location>
        <begin position="14"/>
        <end position="195"/>
    </location>
</feature>